<sequence length="380" mass="42190">MPLTREISTPRIIRIRRSDLDEANSFVLLHVSRSDSAALELKITATEGDCPYAATVRQSHLKKLKAKNYQGTDDEWKDTALYVLGLLEGTADKSDLLRGVEASASISGSGEDDKELVITVRKRIQTIIQKLGSLTLNQDDEQAIELFEWSNIAIARADSLDQRFNSLLERFRTAEDTINSLNKQLEEFVGSKSQHEQQLMSDFVQLLNEKKLKIRNQQRLLASANVDPDKLSTIQAATATDDPKPNAKGKGSKRSAKAISDESESEDGFEKMDVDESKQQADDGADEETDSGGRATPQPIEEEDDTTDDEESAPAVKDSQQDDKRRQRPPGRVTAKSPPPRRDLPFTRRTKESASTRSPSAQEDPNETGGETDDDDDDEL</sequence>
<dbReference type="PANTHER" id="PTHR42067">
    <property type="entry name" value="YALI0C15378P"/>
    <property type="match status" value="1"/>
</dbReference>
<evidence type="ECO:0000259" key="3">
    <source>
        <dbReference type="Pfam" id="PF21924"/>
    </source>
</evidence>
<dbReference type="InterPro" id="IPR014751">
    <property type="entry name" value="XRCC4-like_C"/>
</dbReference>
<keyword evidence="5" id="KW-1185">Reference proteome</keyword>
<protein>
    <recommendedName>
        <fullName evidence="3">XRCC4 coiled-coil domain-containing protein</fullName>
    </recommendedName>
</protein>
<evidence type="ECO:0000313" key="4">
    <source>
        <dbReference type="EMBL" id="KAL2817214.1"/>
    </source>
</evidence>
<feature type="compositionally biased region" description="Acidic residues" evidence="2">
    <location>
        <begin position="364"/>
        <end position="380"/>
    </location>
</feature>
<evidence type="ECO:0000313" key="5">
    <source>
        <dbReference type="Proteomes" id="UP001610335"/>
    </source>
</evidence>
<accession>A0ABR4HPW9</accession>
<keyword evidence="1" id="KW-0175">Coiled coil</keyword>
<dbReference type="Pfam" id="PF21924">
    <property type="entry name" value="XRCC4_CC"/>
    <property type="match status" value="1"/>
</dbReference>
<feature type="coiled-coil region" evidence="1">
    <location>
        <begin position="164"/>
        <end position="198"/>
    </location>
</feature>
<feature type="domain" description="XRCC4 coiled-coil" evidence="3">
    <location>
        <begin position="176"/>
        <end position="216"/>
    </location>
</feature>
<dbReference type="SUPFAM" id="SSF58022">
    <property type="entry name" value="XRCC4, C-terminal oligomerization domain"/>
    <property type="match status" value="1"/>
</dbReference>
<comment type="caution">
    <text evidence="4">The sequence shown here is derived from an EMBL/GenBank/DDBJ whole genome shotgun (WGS) entry which is preliminary data.</text>
</comment>
<feature type="compositionally biased region" description="Basic and acidic residues" evidence="2">
    <location>
        <begin position="268"/>
        <end position="281"/>
    </location>
</feature>
<feature type="compositionally biased region" description="Basic and acidic residues" evidence="2">
    <location>
        <begin position="340"/>
        <end position="354"/>
    </location>
</feature>
<evidence type="ECO:0000256" key="1">
    <source>
        <dbReference type="SAM" id="Coils"/>
    </source>
</evidence>
<dbReference type="EMBL" id="JBFXLS010000094">
    <property type="protein sequence ID" value="KAL2817214.1"/>
    <property type="molecule type" value="Genomic_DNA"/>
</dbReference>
<feature type="region of interest" description="Disordered" evidence="2">
    <location>
        <begin position="235"/>
        <end position="380"/>
    </location>
</feature>
<organism evidence="4 5">
    <name type="scientific">Aspergillus cavernicola</name>
    <dbReference type="NCBI Taxonomy" id="176166"/>
    <lineage>
        <taxon>Eukaryota</taxon>
        <taxon>Fungi</taxon>
        <taxon>Dikarya</taxon>
        <taxon>Ascomycota</taxon>
        <taxon>Pezizomycotina</taxon>
        <taxon>Eurotiomycetes</taxon>
        <taxon>Eurotiomycetidae</taxon>
        <taxon>Eurotiales</taxon>
        <taxon>Aspergillaceae</taxon>
        <taxon>Aspergillus</taxon>
        <taxon>Aspergillus subgen. Nidulantes</taxon>
    </lineage>
</organism>
<dbReference type="InterPro" id="IPR053962">
    <property type="entry name" value="XRCC4_CC"/>
</dbReference>
<feature type="compositionally biased region" description="Acidic residues" evidence="2">
    <location>
        <begin position="300"/>
        <end position="312"/>
    </location>
</feature>
<evidence type="ECO:0000256" key="2">
    <source>
        <dbReference type="SAM" id="MobiDB-lite"/>
    </source>
</evidence>
<dbReference type="PANTHER" id="PTHR42067:SF1">
    <property type="entry name" value="MITOTIC APPARATUS PROTEIN P62"/>
    <property type="match status" value="1"/>
</dbReference>
<dbReference type="Gene3D" id="1.20.5.370">
    <property type="match status" value="1"/>
</dbReference>
<dbReference type="Proteomes" id="UP001610335">
    <property type="component" value="Unassembled WGS sequence"/>
</dbReference>
<name>A0ABR4HPW9_9EURO</name>
<proteinExistence type="predicted"/>
<reference evidence="4 5" key="1">
    <citation type="submission" date="2024-07" db="EMBL/GenBank/DDBJ databases">
        <title>Section-level genome sequencing and comparative genomics of Aspergillus sections Usti and Cavernicolus.</title>
        <authorList>
            <consortium name="Lawrence Berkeley National Laboratory"/>
            <person name="Nybo J.L."/>
            <person name="Vesth T.C."/>
            <person name="Theobald S."/>
            <person name="Frisvad J.C."/>
            <person name="Larsen T.O."/>
            <person name="Kjaerboelling I."/>
            <person name="Rothschild-Mancinelli K."/>
            <person name="Lyhne E.K."/>
            <person name="Kogle M.E."/>
            <person name="Barry K."/>
            <person name="Clum A."/>
            <person name="Na H."/>
            <person name="Ledsgaard L."/>
            <person name="Lin J."/>
            <person name="Lipzen A."/>
            <person name="Kuo A."/>
            <person name="Riley R."/>
            <person name="Mondo S."/>
            <person name="LaButti K."/>
            <person name="Haridas S."/>
            <person name="Pangalinan J."/>
            <person name="Salamov A.A."/>
            <person name="Simmons B.A."/>
            <person name="Magnuson J.K."/>
            <person name="Chen J."/>
            <person name="Drula E."/>
            <person name="Henrissat B."/>
            <person name="Wiebenga A."/>
            <person name="Lubbers R.J."/>
            <person name="Gomes A.C."/>
            <person name="Makela M.R."/>
            <person name="Stajich J."/>
            <person name="Grigoriev I.V."/>
            <person name="Mortensen U.H."/>
            <person name="De vries R.P."/>
            <person name="Baker S.E."/>
            <person name="Andersen M.R."/>
        </authorList>
    </citation>
    <scope>NUCLEOTIDE SEQUENCE [LARGE SCALE GENOMIC DNA]</scope>
    <source>
        <strain evidence="4 5">CBS 600.67</strain>
    </source>
</reference>
<gene>
    <name evidence="4" type="ORF">BDW59DRAFT_134100</name>
</gene>